<evidence type="ECO:0000313" key="10">
    <source>
        <dbReference type="EMBL" id="MCZ3365469.1"/>
    </source>
</evidence>
<dbReference type="EMBL" id="JAPVER010000020">
    <property type="protein sequence ID" value="MCZ3365469.1"/>
    <property type="molecule type" value="Genomic_DNA"/>
</dbReference>
<feature type="transmembrane region" description="Helical" evidence="9">
    <location>
        <begin position="187"/>
        <end position="209"/>
    </location>
</feature>
<feature type="transmembrane region" description="Helical" evidence="9">
    <location>
        <begin position="394"/>
        <end position="415"/>
    </location>
</feature>
<dbReference type="GO" id="GO:0005886">
    <property type="term" value="C:plasma membrane"/>
    <property type="evidence" value="ECO:0007669"/>
    <property type="project" value="UniProtKB-SubCell"/>
</dbReference>
<dbReference type="Proteomes" id="UP001074446">
    <property type="component" value="Unassembled WGS sequence"/>
</dbReference>
<dbReference type="AlphaFoldDB" id="A0A9E5A485"/>
<dbReference type="RefSeq" id="WP_048081619.1">
    <property type="nucleotide sequence ID" value="NZ_JAPVER010000020.1"/>
</dbReference>
<proteinExistence type="inferred from homology"/>
<evidence type="ECO:0000256" key="4">
    <source>
        <dbReference type="ARBA" id="ARBA00022475"/>
    </source>
</evidence>
<evidence type="ECO:0000256" key="3">
    <source>
        <dbReference type="ARBA" id="ARBA00022448"/>
    </source>
</evidence>
<keyword evidence="8 9" id="KW-0472">Membrane</keyword>
<keyword evidence="3" id="KW-0813">Transport</keyword>
<feature type="transmembrane region" description="Helical" evidence="9">
    <location>
        <begin position="455"/>
        <end position="475"/>
    </location>
</feature>
<feature type="transmembrane region" description="Helical" evidence="9">
    <location>
        <begin position="81"/>
        <end position="103"/>
    </location>
</feature>
<gene>
    <name evidence="11" type="ORF">O3H35_11295</name>
    <name evidence="10" type="ORF">O3H54_06195</name>
</gene>
<comment type="subcellular location">
    <subcellularLocation>
        <location evidence="1">Cell membrane</location>
        <topology evidence="1">Multi-pass membrane protein</topology>
    </subcellularLocation>
</comment>
<keyword evidence="5 9" id="KW-0812">Transmembrane</keyword>
<comment type="similarity">
    <text evidence="2">Belongs to the TrkH potassium transport family.</text>
</comment>
<feature type="transmembrane region" description="Helical" evidence="9">
    <location>
        <begin position="141"/>
        <end position="166"/>
    </location>
</feature>
<keyword evidence="7" id="KW-0406">Ion transport</keyword>
<evidence type="ECO:0000256" key="1">
    <source>
        <dbReference type="ARBA" id="ARBA00004651"/>
    </source>
</evidence>
<evidence type="ECO:0000256" key="2">
    <source>
        <dbReference type="ARBA" id="ARBA00009137"/>
    </source>
</evidence>
<dbReference type="PANTHER" id="PTHR32024:SF2">
    <property type="entry name" value="TRK SYSTEM POTASSIUM UPTAKE PROTEIN TRKG-RELATED"/>
    <property type="match status" value="1"/>
</dbReference>
<accession>A0A9E5A485</accession>
<keyword evidence="4" id="KW-1003">Cell membrane</keyword>
<dbReference type="Proteomes" id="UP001068021">
    <property type="component" value="Unassembled WGS sequence"/>
</dbReference>
<dbReference type="GO" id="GO:0030001">
    <property type="term" value="P:metal ion transport"/>
    <property type="evidence" value="ECO:0007669"/>
    <property type="project" value="UniProtKB-ARBA"/>
</dbReference>
<feature type="transmembrane region" description="Helical" evidence="9">
    <location>
        <begin position="12"/>
        <end position="37"/>
    </location>
</feature>
<feature type="transmembrane region" description="Helical" evidence="9">
    <location>
        <begin position="43"/>
        <end position="60"/>
    </location>
</feature>
<feature type="transmembrane region" description="Helical" evidence="9">
    <location>
        <begin position="276"/>
        <end position="294"/>
    </location>
</feature>
<evidence type="ECO:0000256" key="7">
    <source>
        <dbReference type="ARBA" id="ARBA00023065"/>
    </source>
</evidence>
<evidence type="ECO:0000256" key="9">
    <source>
        <dbReference type="SAM" id="Phobius"/>
    </source>
</evidence>
<feature type="transmembrane region" description="Helical" evidence="9">
    <location>
        <begin position="326"/>
        <end position="348"/>
    </location>
</feature>
<dbReference type="EMBL" id="JAPVES010000030">
    <property type="protein sequence ID" value="MCZ3373220.1"/>
    <property type="molecule type" value="Genomic_DNA"/>
</dbReference>
<sequence>MIGQLRKKDFFVILEQLGLIMIGIGVVTLTPLIVSLIYNESNYLSFIIPSGFSILVGYALRRSLRDKNGRMGLKHGMMIAALAWLWAALIGSLIMMQITHINFLNAYFENMSAWTGAGMTIFANVEILPKSILFLRSMEQWIGGLGVVIVVIGILIRPGTAAARLYKSEAREEKIKPSIVNTVKTIWWIYLFYTAIGIVMFIIVGMPIFDAINQTMTAIATGGMSVKNDGIGAYHSNAINIVAMIIMILGATSFLVHYRALKGNIKFLLRDIQFQALLLLIFVFSVLIILNGHLSSMDAVFNAVSAITTTGFNIQPTNTMVMWPQYVKIMLICLMLIGGSAGSTVGAIKLIRIITILKGVYWEIVKIVAPAGSVIPRKISGKPLADAEIKESGYFIIIYLIFIFITWTVLVQYGYDALNSLFEVSSIQGCVGLSMGIVSATMPQIPQAFMIFDMWIGRLEIIPVLVLLRAVIATVKKF</sequence>
<evidence type="ECO:0000256" key="8">
    <source>
        <dbReference type="ARBA" id="ARBA00023136"/>
    </source>
</evidence>
<dbReference type="Pfam" id="PF02386">
    <property type="entry name" value="TrkH"/>
    <property type="match status" value="2"/>
</dbReference>
<comment type="caution">
    <text evidence="11">The sequence shown here is derived from an EMBL/GenBank/DDBJ whole genome shotgun (WGS) entry which is preliminary data.</text>
</comment>
<keyword evidence="12" id="KW-1185">Reference proteome</keyword>
<evidence type="ECO:0000313" key="11">
    <source>
        <dbReference type="EMBL" id="MCZ3373220.1"/>
    </source>
</evidence>
<dbReference type="GO" id="GO:0008324">
    <property type="term" value="F:monoatomic cation transmembrane transporter activity"/>
    <property type="evidence" value="ECO:0007669"/>
    <property type="project" value="InterPro"/>
</dbReference>
<organism evidence="11">
    <name type="scientific">Methanobacterium veterum</name>
    <dbReference type="NCBI Taxonomy" id="408577"/>
    <lineage>
        <taxon>Archaea</taxon>
        <taxon>Methanobacteriati</taxon>
        <taxon>Methanobacteriota</taxon>
        <taxon>Methanomada group</taxon>
        <taxon>Methanobacteria</taxon>
        <taxon>Methanobacteriales</taxon>
        <taxon>Methanobacteriaceae</taxon>
        <taxon>Methanobacterium</taxon>
    </lineage>
</organism>
<reference evidence="11" key="1">
    <citation type="submission" date="2022-12" db="EMBL/GenBank/DDBJ databases">
        <title>Reclassification of two methanogenic archaea species isolated from the Kolyma lowland permafrost.</title>
        <authorList>
            <person name="Trubitsyn V.E."/>
            <person name="Rivkina E.M."/>
            <person name="Shcherbakova V.A."/>
        </authorList>
    </citation>
    <scope>NUCLEOTIDE SEQUENCE</scope>
    <source>
        <strain evidence="10">M2</strain>
        <strain evidence="11">MK4</strain>
    </source>
</reference>
<keyword evidence="6 9" id="KW-1133">Transmembrane helix</keyword>
<evidence type="ECO:0000313" key="12">
    <source>
        <dbReference type="Proteomes" id="UP001068021"/>
    </source>
</evidence>
<protein>
    <submittedName>
        <fullName evidence="11">TrkH family potassium uptake protein</fullName>
    </submittedName>
</protein>
<dbReference type="InterPro" id="IPR003445">
    <property type="entry name" value="Cat_transpt"/>
</dbReference>
<evidence type="ECO:0000256" key="5">
    <source>
        <dbReference type="ARBA" id="ARBA00022692"/>
    </source>
</evidence>
<feature type="transmembrane region" description="Helical" evidence="9">
    <location>
        <begin position="238"/>
        <end position="256"/>
    </location>
</feature>
<evidence type="ECO:0000256" key="6">
    <source>
        <dbReference type="ARBA" id="ARBA00022989"/>
    </source>
</evidence>
<name>A0A9E5A485_9EURY</name>
<dbReference type="PANTHER" id="PTHR32024">
    <property type="entry name" value="TRK SYSTEM POTASSIUM UPTAKE PROTEIN TRKG-RELATED"/>
    <property type="match status" value="1"/>
</dbReference>